<gene>
    <name evidence="2" type="ORF">D0Y83_01840</name>
</gene>
<feature type="domain" description="T6SS Transcription factor RovC-like DNA binding" evidence="1">
    <location>
        <begin position="46"/>
        <end position="157"/>
    </location>
</feature>
<protein>
    <submittedName>
        <fullName evidence="2">DUF2285 domain-containing protein</fullName>
    </submittedName>
</protein>
<dbReference type="Pfam" id="PF10074">
    <property type="entry name" value="RovC_DNA-bd"/>
    <property type="match status" value="1"/>
</dbReference>
<dbReference type="InterPro" id="IPR018754">
    <property type="entry name" value="RovC-like_DNA-bd"/>
</dbReference>
<dbReference type="EMBL" id="CP032228">
    <property type="protein sequence ID" value="QFI62153.1"/>
    <property type="molecule type" value="Genomic_DNA"/>
</dbReference>
<dbReference type="Proteomes" id="UP000325385">
    <property type="component" value="Chromosome"/>
</dbReference>
<evidence type="ECO:0000259" key="1">
    <source>
        <dbReference type="Pfam" id="PF10074"/>
    </source>
</evidence>
<accession>A0A5P6NAF9</accession>
<organism evidence="2 3">
    <name type="scientific">Qipengyuania flava</name>
    <dbReference type="NCBI Taxonomy" id="192812"/>
    <lineage>
        <taxon>Bacteria</taxon>
        <taxon>Pseudomonadati</taxon>
        <taxon>Pseudomonadota</taxon>
        <taxon>Alphaproteobacteria</taxon>
        <taxon>Sphingomonadales</taxon>
        <taxon>Erythrobacteraceae</taxon>
        <taxon>Qipengyuania</taxon>
    </lineage>
</organism>
<dbReference type="AlphaFoldDB" id="A0A5P6NAF9"/>
<proteinExistence type="predicted"/>
<evidence type="ECO:0000313" key="2">
    <source>
        <dbReference type="EMBL" id="QFI62153.1"/>
    </source>
</evidence>
<sequence>MAARAACDLIAKRTSNAGDHLVLAGGGARHRLLVMASARLGGDTYLIPQDQSVPIRLAALDAFHCCVAGSAVPTKRYPLRPTTYQSQRLRLLLTILDTLGRAHEGVTLREIAETLVYRGLSAQRAIDWKSSSQRRQTQRLIAEARRMASHGYLGLLRQNRLRPFQTH</sequence>
<reference evidence="3" key="1">
    <citation type="submission" date="2018-09" db="EMBL/GenBank/DDBJ databases">
        <title>Nocardia yunnanensis sp. nov., an actinomycete isolated from a soil sample.</title>
        <authorList>
            <person name="Zhang J."/>
        </authorList>
    </citation>
    <scope>NUCLEOTIDE SEQUENCE [LARGE SCALE GENOMIC DNA]</scope>
    <source>
        <strain evidence="3">21-3</strain>
    </source>
</reference>
<name>A0A5P6NAF9_9SPHN</name>
<evidence type="ECO:0000313" key="3">
    <source>
        <dbReference type="Proteomes" id="UP000325385"/>
    </source>
</evidence>